<proteinExistence type="predicted"/>
<reference evidence="4" key="2">
    <citation type="submission" date="2020-09" db="EMBL/GenBank/DDBJ databases">
        <authorList>
            <person name="Sun Q."/>
            <person name="Zhou Y."/>
        </authorList>
    </citation>
    <scope>NUCLEOTIDE SEQUENCE</scope>
    <source>
        <strain evidence="4">CGMCC 4.7679</strain>
    </source>
</reference>
<evidence type="ECO:0000313" key="5">
    <source>
        <dbReference type="Proteomes" id="UP000658656"/>
    </source>
</evidence>
<evidence type="ECO:0000256" key="3">
    <source>
        <dbReference type="ARBA" id="ARBA00023285"/>
    </source>
</evidence>
<protein>
    <submittedName>
        <fullName evidence="4">Methylaspartate mutase</fullName>
    </submittedName>
</protein>
<dbReference type="GO" id="GO:0050097">
    <property type="term" value="F:methylaspartate mutase activity"/>
    <property type="evidence" value="ECO:0007669"/>
    <property type="project" value="InterPro"/>
</dbReference>
<dbReference type="Gene3D" id="3.20.20.240">
    <property type="entry name" value="Methylmalonyl-CoA mutase"/>
    <property type="match status" value="1"/>
</dbReference>
<dbReference type="GO" id="GO:0031419">
    <property type="term" value="F:cobalamin binding"/>
    <property type="evidence" value="ECO:0007669"/>
    <property type="project" value="UniProtKB-KW"/>
</dbReference>
<dbReference type="InterPro" id="IPR006396">
    <property type="entry name" value="Glu_mut_E"/>
</dbReference>
<comment type="caution">
    <text evidence="4">The sequence shown here is derived from an EMBL/GenBank/DDBJ whole genome shotgun (WGS) entry which is preliminary data.</text>
</comment>
<keyword evidence="1" id="KW-0846">Cobalamin</keyword>
<keyword evidence="2" id="KW-0413">Isomerase</keyword>
<dbReference type="OrthoDB" id="5332339at2"/>
<evidence type="ECO:0000256" key="1">
    <source>
        <dbReference type="ARBA" id="ARBA00022628"/>
    </source>
</evidence>
<dbReference type="Proteomes" id="UP000658656">
    <property type="component" value="Unassembled WGS sequence"/>
</dbReference>
<accession>A0A8H9MBV6</accession>
<dbReference type="EMBL" id="BNAV01000002">
    <property type="protein sequence ID" value="GHF48612.1"/>
    <property type="molecule type" value="Genomic_DNA"/>
</dbReference>
<gene>
    <name evidence="4" type="ORF">GCM10017566_22410</name>
</gene>
<keyword evidence="5" id="KW-1185">Reference proteome</keyword>
<keyword evidence="3" id="KW-0170">Cobalt</keyword>
<dbReference type="SUPFAM" id="SSF51703">
    <property type="entry name" value="Cobalamin (vitamin B12)-dependent enzymes"/>
    <property type="match status" value="1"/>
</dbReference>
<name>A0A8H9MBV6_9PSEU</name>
<evidence type="ECO:0000313" key="4">
    <source>
        <dbReference type="EMBL" id="GHF48612.1"/>
    </source>
</evidence>
<evidence type="ECO:0000256" key="2">
    <source>
        <dbReference type="ARBA" id="ARBA00023235"/>
    </source>
</evidence>
<reference evidence="4" key="1">
    <citation type="journal article" date="2014" name="Int. J. Syst. Evol. Microbiol.">
        <title>Complete genome sequence of Corynebacterium casei LMG S-19264T (=DSM 44701T), isolated from a smear-ripened cheese.</title>
        <authorList>
            <consortium name="US DOE Joint Genome Institute (JGI-PGF)"/>
            <person name="Walter F."/>
            <person name="Albersmeier A."/>
            <person name="Kalinowski J."/>
            <person name="Ruckert C."/>
        </authorList>
    </citation>
    <scope>NUCLEOTIDE SEQUENCE</scope>
    <source>
        <strain evidence="4">CGMCC 4.7679</strain>
    </source>
</reference>
<sequence length="418" mass="45451">MEAPPDFGRFVLDQAKSERLVVQPRMGFADPCHMRAGLVATGSARAVTVGTITLDAHTRVGRFDLADQALRSGIPLNGYPLVTHPLETTRWVTSVQNAEFPVQVRHGAAMPHEIFRILCTVPLTATEGGPVSYCLPYGRTPLSRSIESWSSCCRAFAGLRDRGVEPHLETFGGCMLGQLCPPSQLVALSVLEALFFVQHGIRSISVSYAQQTSPEQDLDAVAALRRLCRRLLPRVEWHTVVYAYMGVYPKTTVGAARLLAEAVKLAVLSGAERLLVKTQVEAQRIPTIDENVAALEEAADFALTMTKSTKPVIDSDSQTYVEAATLVESVLELDNDIGVALRKAFSRGRLDIPFCVHPDNKGATMSCIDEDGRLGWESIGALPFGGSVGRGMERPRSAGRLLDALTYVQRKFDSGSEV</sequence>
<dbReference type="RefSeq" id="WP_145934730.1">
    <property type="nucleotide sequence ID" value="NZ_BNAV01000002.1"/>
</dbReference>
<dbReference type="InterPro" id="IPR016176">
    <property type="entry name" value="Cbl-dep_enz_cat"/>
</dbReference>
<dbReference type="GO" id="GO:0019670">
    <property type="term" value="P:anaerobic L-glutamate catabolic process"/>
    <property type="evidence" value="ECO:0007669"/>
    <property type="project" value="InterPro"/>
</dbReference>
<dbReference type="PIRSF" id="PIRSF001495">
    <property type="entry name" value="Met_asp_mut_epsi"/>
    <property type="match status" value="1"/>
</dbReference>
<organism evidence="4 5">
    <name type="scientific">Amycolatopsis bartoniae</name>
    <dbReference type="NCBI Taxonomy" id="941986"/>
    <lineage>
        <taxon>Bacteria</taxon>
        <taxon>Bacillati</taxon>
        <taxon>Actinomycetota</taxon>
        <taxon>Actinomycetes</taxon>
        <taxon>Pseudonocardiales</taxon>
        <taxon>Pseudonocardiaceae</taxon>
        <taxon>Amycolatopsis</taxon>
    </lineage>
</organism>
<dbReference type="AlphaFoldDB" id="A0A8H9MBV6"/>
<dbReference type="Pfam" id="PF06368">
    <property type="entry name" value="Met_asp_mut_E"/>
    <property type="match status" value="1"/>
</dbReference>